<name>A0ABR8MX26_9BACL</name>
<feature type="compositionally biased region" description="Basic residues" evidence="1">
    <location>
        <begin position="7"/>
        <end position="18"/>
    </location>
</feature>
<gene>
    <name evidence="2" type="ORF">H8B09_17235</name>
</gene>
<keyword evidence="3" id="KW-1185">Reference proteome</keyword>
<evidence type="ECO:0008006" key="4">
    <source>
        <dbReference type="Google" id="ProtNLM"/>
    </source>
</evidence>
<organism evidence="2 3">
    <name type="scientific">Paenibacillus terricola</name>
    <dbReference type="NCBI Taxonomy" id="2763503"/>
    <lineage>
        <taxon>Bacteria</taxon>
        <taxon>Bacillati</taxon>
        <taxon>Bacillota</taxon>
        <taxon>Bacilli</taxon>
        <taxon>Bacillales</taxon>
        <taxon>Paenibacillaceae</taxon>
        <taxon>Paenibacillus</taxon>
    </lineage>
</organism>
<evidence type="ECO:0000313" key="2">
    <source>
        <dbReference type="EMBL" id="MBD3920510.1"/>
    </source>
</evidence>
<accession>A0ABR8MX26</accession>
<reference evidence="2 3" key="1">
    <citation type="submission" date="2020-09" db="EMBL/GenBank/DDBJ databases">
        <title>Paenibacillus sp. strain PR3 16S rRNA gene Genome sequencing and assembly.</title>
        <authorList>
            <person name="Kim J."/>
        </authorList>
    </citation>
    <scope>NUCLEOTIDE SEQUENCE [LARGE SCALE GENOMIC DNA]</scope>
    <source>
        <strain evidence="2 3">PR3</strain>
    </source>
</reference>
<dbReference type="EMBL" id="JACXZA010000004">
    <property type="protein sequence ID" value="MBD3920510.1"/>
    <property type="molecule type" value="Genomic_DNA"/>
</dbReference>
<sequence>MREGKHGGHQGHRGHDHRGHGDHGGRGGRGHRHGEGHEHGKHRFHSAQTFRRGRALAFLETLSLKRATLLQQLNQPEYEAIKPVISGELKATDAIIQEFIHAFELREMPPQEDTPSDEDNDTAIDKAEDGEEEATHDSNRLD</sequence>
<evidence type="ECO:0000256" key="1">
    <source>
        <dbReference type="SAM" id="MobiDB-lite"/>
    </source>
</evidence>
<feature type="compositionally biased region" description="Basic and acidic residues" evidence="1">
    <location>
        <begin position="123"/>
        <end position="142"/>
    </location>
</feature>
<feature type="region of interest" description="Disordered" evidence="1">
    <location>
        <begin position="1"/>
        <end position="49"/>
    </location>
</feature>
<feature type="region of interest" description="Disordered" evidence="1">
    <location>
        <begin position="105"/>
        <end position="142"/>
    </location>
</feature>
<comment type="caution">
    <text evidence="2">The sequence shown here is derived from an EMBL/GenBank/DDBJ whole genome shotgun (WGS) entry which is preliminary data.</text>
</comment>
<protein>
    <recommendedName>
        <fullName evidence="4">Spore coat protein</fullName>
    </recommendedName>
</protein>
<dbReference type="RefSeq" id="WP_191204805.1">
    <property type="nucleotide sequence ID" value="NZ_JACXZA010000004.1"/>
</dbReference>
<proteinExistence type="predicted"/>
<dbReference type="Proteomes" id="UP000609346">
    <property type="component" value="Unassembled WGS sequence"/>
</dbReference>
<evidence type="ECO:0000313" key="3">
    <source>
        <dbReference type="Proteomes" id="UP000609346"/>
    </source>
</evidence>